<organism evidence="1 2">
    <name type="scientific">Citrus sinensis</name>
    <name type="common">Sweet orange</name>
    <name type="synonym">Citrus aurantium var. sinensis</name>
    <dbReference type="NCBI Taxonomy" id="2711"/>
    <lineage>
        <taxon>Eukaryota</taxon>
        <taxon>Viridiplantae</taxon>
        <taxon>Streptophyta</taxon>
        <taxon>Embryophyta</taxon>
        <taxon>Tracheophyta</taxon>
        <taxon>Spermatophyta</taxon>
        <taxon>Magnoliopsida</taxon>
        <taxon>eudicotyledons</taxon>
        <taxon>Gunneridae</taxon>
        <taxon>Pentapetalae</taxon>
        <taxon>rosids</taxon>
        <taxon>malvids</taxon>
        <taxon>Sapindales</taxon>
        <taxon>Rutaceae</taxon>
        <taxon>Aurantioideae</taxon>
        <taxon>Citrus</taxon>
    </lineage>
</organism>
<accession>A0ACB8M9N6</accession>
<protein>
    <submittedName>
        <fullName evidence="1">Retrovirus-related pol polyprotein from transposon RE1</fullName>
    </submittedName>
</protein>
<gene>
    <name evidence="1" type="ORF">KPL71_008963</name>
</gene>
<dbReference type="EMBL" id="CM039172">
    <property type="protein sequence ID" value="KAH9782583.1"/>
    <property type="molecule type" value="Genomic_DNA"/>
</dbReference>
<dbReference type="Proteomes" id="UP000829398">
    <property type="component" value="Chromosome 3"/>
</dbReference>
<proteinExistence type="predicted"/>
<evidence type="ECO:0000313" key="2">
    <source>
        <dbReference type="Proteomes" id="UP000829398"/>
    </source>
</evidence>
<sequence length="1037" mass="114623">MTNSNNSALSSISFSFVQPVKLDIINYLVWRAQVRASIIANGLEGFINGDSQCPNRFLTETEGESSSIEARRSNRRETPNFVDWKKTDKLLQSWMLSSMSKARYMPLKMQIQTTKKGALSVSDCFNKMKKIADSLAIGGNPLASTDFIMHLLTGLDENYDSLITNILARLEKDNVTVEEVYSLMLSHESRIEMTKGKMQSEILHDMSANFAQKGKNYNKKKALMEEILVDLIIVRMEHGLIRKSSVRFASFLVMELISAGIGLIKTSFLGKEEVALGLEVALITKTLVLFVLRIAMVENVGFITPKGYPFHLGSLGHFNGFPGGINNQSNTGPVPSFYAPSGPIADYGVVADSAWYIDSGATNHVTKDAGIFQSYYVFGGTNKLYIGNGMGLDIQHIGSALLSTLSTIPIHLNNILHVPAIIKNLLSVSKLLTDNDILIEFHSTCCFVKAKNSRTVLLKGIAKGGLYQVEGLTTVSNAAVPSNTRSNALSVTFESVSSVKHHHESMIIHLGVFDAVHTDVRLSETTTTQPLELLHDDLCGPAPLLSSQGYQYYLSILDDYTRVDFSSVHSSCPSSCSSSHLSSSHSSQSIVSHIVQLDTSSFQSPPAVAPLLSQSSPVISNLFLKNPSPATSQSTEPTSSHVHNMSPPQQPAPGHHMIIISKAGIFKPKLYIANCLAKPTEPSTVSEAIVLKYKARLVAKGYHQTQGLDYIETFSSVVKSSAIRVILSLAVMNNWVLRQIDINNTFLNGYLNEKVYMEQPEGFVDSSKPNHVYRLHKVLYGLKQAPRAWFDRLRQVLTSKWSFTNSRSDTSLFFKRVEDQLLPVLVYVDDIILTGSSPQLVQQVNTDLQSTFTLKDLGELNYFLGIQVTRNTLGLNISQSKYIVDLLGKVNMQDSTPCSTPMASRIPLTKADSELFLMQVVVSRSSTEFEYRALAMAASEVLWIRFVLHELALTPSSVPTLWCDNQSAAALACNPKFQSRAKHIELDVHFIREKVAANSLQVQYISSFEQPADLLMKALSHRSFYYLSNKLNLVLPG</sequence>
<keyword evidence="2" id="KW-1185">Reference proteome</keyword>
<evidence type="ECO:0000313" key="1">
    <source>
        <dbReference type="EMBL" id="KAH9782583.1"/>
    </source>
</evidence>
<name>A0ACB8M9N6_CITSI</name>
<comment type="caution">
    <text evidence="1">The sequence shown here is derived from an EMBL/GenBank/DDBJ whole genome shotgun (WGS) entry which is preliminary data.</text>
</comment>
<reference evidence="2" key="1">
    <citation type="journal article" date="2023" name="Hortic. Res.">
        <title>A chromosome-level phased genome enabling allele-level studies in sweet orange: a case study on citrus Huanglongbing tolerance.</title>
        <authorList>
            <person name="Wu B."/>
            <person name="Yu Q."/>
            <person name="Deng Z."/>
            <person name="Duan Y."/>
            <person name="Luo F."/>
            <person name="Gmitter F. Jr."/>
        </authorList>
    </citation>
    <scope>NUCLEOTIDE SEQUENCE [LARGE SCALE GENOMIC DNA]</scope>
    <source>
        <strain evidence="2">cv. Valencia</strain>
    </source>
</reference>